<dbReference type="Proteomes" id="UP000237271">
    <property type="component" value="Unassembled WGS sequence"/>
</dbReference>
<proteinExistence type="predicted"/>
<feature type="region of interest" description="Disordered" evidence="1">
    <location>
        <begin position="261"/>
        <end position="317"/>
    </location>
</feature>
<feature type="compositionally biased region" description="Basic and acidic residues" evidence="1">
    <location>
        <begin position="307"/>
        <end position="317"/>
    </location>
</feature>
<evidence type="ECO:0000313" key="3">
    <source>
        <dbReference type="Proteomes" id="UP000237271"/>
    </source>
</evidence>
<organism evidence="2 3">
    <name type="scientific">Phytophthora palmivora</name>
    <dbReference type="NCBI Taxonomy" id="4796"/>
    <lineage>
        <taxon>Eukaryota</taxon>
        <taxon>Sar</taxon>
        <taxon>Stramenopiles</taxon>
        <taxon>Oomycota</taxon>
        <taxon>Peronosporomycetes</taxon>
        <taxon>Peronosporales</taxon>
        <taxon>Peronosporaceae</taxon>
        <taxon>Phytophthora</taxon>
    </lineage>
</organism>
<sequence>MCPATQVIVIARRAKKNAKELDLQPFKPTSGGVRVETWIAKVDLVVEGACNSTRVDLNDEELYFVVRSKLQDDASKSLSGHERTRTQLKETSIRRNGERPDLAQVEPRVMQRTMQPGETFDDFASGLRAAAGQNQVREETLLGQFYRGLEKTARQLVKRAPTPSTLGEAVDKATRIDDFSYNVAKGMRNIGQPWATATAQTAVQMDSTTGAMRYAYFANPQGVFDKNNNVWVTPSGRTWNGKFWRLNKKGRDRERKLATYDPRPMTKRHSGKTERKAKAMMAARESSSSAESDEPQSPPRKKAVRPTCDKPKRPNEL</sequence>
<reference evidence="2 3" key="1">
    <citation type="journal article" date="2017" name="Genome Biol. Evol.">
        <title>Phytophthora megakarya and P. palmivora, closely related causal agents of cacao black pod rot, underwent increases in genome sizes and gene numbers by different mechanisms.</title>
        <authorList>
            <person name="Ali S.S."/>
            <person name="Shao J."/>
            <person name="Lary D.J."/>
            <person name="Kronmiller B."/>
            <person name="Shen D."/>
            <person name="Strem M.D."/>
            <person name="Amoako-Attah I."/>
            <person name="Akrofi A.Y."/>
            <person name="Begoude B.A."/>
            <person name="Ten Hoopen G.M."/>
            <person name="Coulibaly K."/>
            <person name="Kebe B.I."/>
            <person name="Melnick R.L."/>
            <person name="Guiltinan M.J."/>
            <person name="Tyler B.M."/>
            <person name="Meinhardt L.W."/>
            <person name="Bailey B.A."/>
        </authorList>
    </citation>
    <scope>NUCLEOTIDE SEQUENCE [LARGE SCALE GENOMIC DNA]</scope>
    <source>
        <strain evidence="3">sbr112.9</strain>
    </source>
</reference>
<feature type="compositionally biased region" description="Low complexity" evidence="1">
    <location>
        <begin position="279"/>
        <end position="290"/>
    </location>
</feature>
<evidence type="ECO:0000313" key="2">
    <source>
        <dbReference type="EMBL" id="POM66194.1"/>
    </source>
</evidence>
<comment type="caution">
    <text evidence="2">The sequence shown here is derived from an EMBL/GenBank/DDBJ whole genome shotgun (WGS) entry which is preliminary data.</text>
</comment>
<keyword evidence="3" id="KW-1185">Reference proteome</keyword>
<protein>
    <submittedName>
        <fullName evidence="2">Uncharacterized protein</fullName>
    </submittedName>
</protein>
<dbReference type="OrthoDB" id="126381at2759"/>
<accession>A0A2P4XKY2</accession>
<dbReference type="EMBL" id="NCKW01009705">
    <property type="protein sequence ID" value="POM66194.1"/>
    <property type="molecule type" value="Genomic_DNA"/>
</dbReference>
<evidence type="ECO:0000256" key="1">
    <source>
        <dbReference type="SAM" id="MobiDB-lite"/>
    </source>
</evidence>
<gene>
    <name evidence="2" type="ORF">PHPALM_17984</name>
</gene>
<name>A0A2P4XKY2_9STRA</name>
<dbReference type="AlphaFoldDB" id="A0A2P4XKY2"/>